<name>A0A8E6BAE1_9BACT</name>
<organism evidence="1 2">
    <name type="scientific">Telmatocola sphagniphila</name>
    <dbReference type="NCBI Taxonomy" id="1123043"/>
    <lineage>
        <taxon>Bacteria</taxon>
        <taxon>Pseudomonadati</taxon>
        <taxon>Planctomycetota</taxon>
        <taxon>Planctomycetia</taxon>
        <taxon>Gemmatales</taxon>
        <taxon>Gemmataceae</taxon>
    </lineage>
</organism>
<dbReference type="KEGG" id="tsph:KIH39_09965"/>
<dbReference type="PANTHER" id="PTHR35340:SF5">
    <property type="entry name" value="ASST-DOMAIN-CONTAINING PROTEIN"/>
    <property type="match status" value="1"/>
</dbReference>
<dbReference type="PANTHER" id="PTHR35340">
    <property type="entry name" value="PQQ ENZYME REPEAT PROTEIN-RELATED"/>
    <property type="match status" value="1"/>
</dbReference>
<accession>A0A8E6BAE1</accession>
<gene>
    <name evidence="1" type="ORF">KIH39_09965</name>
</gene>
<sequence>MKCLPGLLLSLLSLINNSNTSRAENLVLASASYGKNIVAICDKEGKILWSYSTTGPKAGHAGHHDLQLLENGNILFHEDWTVTKEITLDKKVVWSYDSATMNGNKGKRVDVHAFQRLPNGLTMIAESGVGRIIEVDKDGKIHSEVKLQAGGRSNTRMVRKLENGNYLVCAEDPGVVTEYNPKSEVVWEYPIKTRVYGAIRLKNGNTLIASGGGASVVEVTPEKKIVWEIKDSVDENKIALKWMTFLTELPNGNFVVGNCHAGEKNPQIFEITRDKKVVWQFNHYDTFGNGLACSQILTEEQSKLVRKLLAQANQK</sequence>
<proteinExistence type="predicted"/>
<dbReference type="Gene3D" id="2.120.10.30">
    <property type="entry name" value="TolB, C-terminal domain"/>
    <property type="match status" value="1"/>
</dbReference>
<dbReference type="AlphaFoldDB" id="A0A8E6BAE1"/>
<dbReference type="SUPFAM" id="SSF63829">
    <property type="entry name" value="Calcium-dependent phosphotriesterase"/>
    <property type="match status" value="1"/>
</dbReference>
<evidence type="ECO:0000313" key="2">
    <source>
        <dbReference type="Proteomes" id="UP000676194"/>
    </source>
</evidence>
<dbReference type="InterPro" id="IPR011042">
    <property type="entry name" value="6-blade_b-propeller_TolB-like"/>
</dbReference>
<keyword evidence="2" id="KW-1185">Reference proteome</keyword>
<dbReference type="EMBL" id="CP074694">
    <property type="protein sequence ID" value="QVL34209.1"/>
    <property type="molecule type" value="Genomic_DNA"/>
</dbReference>
<evidence type="ECO:0000313" key="1">
    <source>
        <dbReference type="EMBL" id="QVL34209.1"/>
    </source>
</evidence>
<dbReference type="InterPro" id="IPR053143">
    <property type="entry name" value="Arylsulfate_ST"/>
</dbReference>
<protein>
    <submittedName>
        <fullName evidence="1">PQQ-binding-like beta-propeller repeat protein</fullName>
    </submittedName>
</protein>
<dbReference type="RefSeq" id="WP_213499181.1">
    <property type="nucleotide sequence ID" value="NZ_CP074694.1"/>
</dbReference>
<reference evidence="1" key="1">
    <citation type="submission" date="2021-05" db="EMBL/GenBank/DDBJ databases">
        <title>Complete genome sequence of the cellulolytic planctomycete Telmatocola sphagniphila SP2T and characterization of the first cellulase from planctomycetes.</title>
        <authorList>
            <person name="Rakitin A.L."/>
            <person name="Beletsky A.V."/>
            <person name="Naumoff D.G."/>
            <person name="Kulichevskaya I.S."/>
            <person name="Mardanov A.V."/>
            <person name="Ravin N.V."/>
            <person name="Dedysh S.N."/>
        </authorList>
    </citation>
    <scope>NUCLEOTIDE SEQUENCE</scope>
    <source>
        <strain evidence="1">SP2T</strain>
    </source>
</reference>
<dbReference type="Proteomes" id="UP000676194">
    <property type="component" value="Chromosome"/>
</dbReference>